<name>F8ICF2_ALIAT</name>
<dbReference type="RefSeq" id="WP_014463338.1">
    <property type="nucleotide sequence ID" value="NC_017167.1"/>
</dbReference>
<dbReference type="Proteomes" id="UP000000292">
    <property type="component" value="Chromosome"/>
</dbReference>
<dbReference type="EMBL" id="CP002902">
    <property type="protein sequence ID" value="AEJ42428.1"/>
    <property type="molecule type" value="Genomic_DNA"/>
</dbReference>
<sequence length="48" mass="5691">MQKTAQEMTCVLCGADIREADGPNEEREWDRLCDECVDRWVRDSQSEW</sequence>
<gene>
    <name evidence="1" type="ordered locus">TC41_0463</name>
</gene>
<dbReference type="AlphaFoldDB" id="F8ICF2"/>
<dbReference type="PATRIC" id="fig|1048834.4.peg.431"/>
<protein>
    <submittedName>
        <fullName evidence="1">Uncharacterized protein</fullName>
    </submittedName>
</protein>
<dbReference type="KEGG" id="aad:TC41_0463"/>
<organism evidence="1 2">
    <name type="scientific">Alicyclobacillus acidocaldarius (strain Tc-4-1)</name>
    <name type="common">Bacillus acidocaldarius</name>
    <dbReference type="NCBI Taxonomy" id="1048834"/>
    <lineage>
        <taxon>Bacteria</taxon>
        <taxon>Bacillati</taxon>
        <taxon>Bacillota</taxon>
        <taxon>Bacilli</taxon>
        <taxon>Bacillales</taxon>
        <taxon>Alicyclobacillaceae</taxon>
        <taxon>Alicyclobacillus</taxon>
    </lineage>
</organism>
<dbReference type="HOGENOM" id="CLU_3148674_0_0_9"/>
<reference evidence="1 2" key="1">
    <citation type="journal article" date="2011" name="J. Bacteriol.">
        <title>Complete Genome Sequence of Alicyclobacillus acidocaldarius Strain Tc-4-1.</title>
        <authorList>
            <person name="Chen Y."/>
            <person name="He Y."/>
            <person name="Zhang B."/>
            <person name="Yang J."/>
            <person name="Li W."/>
            <person name="Dong Z."/>
            <person name="Hu S."/>
        </authorList>
    </citation>
    <scope>NUCLEOTIDE SEQUENCE [LARGE SCALE GENOMIC DNA]</scope>
    <source>
        <strain evidence="1 2">Tc-4-1</strain>
    </source>
</reference>
<reference evidence="2" key="2">
    <citation type="submission" date="2011-06" db="EMBL/GenBank/DDBJ databases">
        <title>The complete genome sequence of Alicyclobacillus acidocaldarius sp. Tc-4-1.</title>
        <authorList>
            <person name="Chen Y."/>
            <person name="He Y."/>
            <person name="Dong Z."/>
            <person name="Hu S."/>
        </authorList>
    </citation>
    <scope>NUCLEOTIDE SEQUENCE [LARGE SCALE GENOMIC DNA]</scope>
    <source>
        <strain evidence="2">Tc-4-1</strain>
    </source>
</reference>
<accession>F8ICF2</accession>
<evidence type="ECO:0000313" key="1">
    <source>
        <dbReference type="EMBL" id="AEJ42428.1"/>
    </source>
</evidence>
<evidence type="ECO:0000313" key="2">
    <source>
        <dbReference type="Proteomes" id="UP000000292"/>
    </source>
</evidence>
<proteinExistence type="predicted"/>